<dbReference type="GO" id="GO:0005886">
    <property type="term" value="C:plasma membrane"/>
    <property type="evidence" value="ECO:0007669"/>
    <property type="project" value="UniProtKB-SubCell"/>
</dbReference>
<organism evidence="8 9">
    <name type="scientific">Aquabacter spiritensis</name>
    <dbReference type="NCBI Taxonomy" id="933073"/>
    <lineage>
        <taxon>Bacteria</taxon>
        <taxon>Pseudomonadati</taxon>
        <taxon>Pseudomonadota</taxon>
        <taxon>Alphaproteobacteria</taxon>
        <taxon>Hyphomicrobiales</taxon>
        <taxon>Xanthobacteraceae</taxon>
        <taxon>Aquabacter</taxon>
    </lineage>
</organism>
<gene>
    <name evidence="8" type="ORF">EDC64_105102</name>
</gene>
<dbReference type="EMBL" id="SMAI01000005">
    <property type="protein sequence ID" value="TCT05071.1"/>
    <property type="molecule type" value="Genomic_DNA"/>
</dbReference>
<evidence type="ECO:0000256" key="4">
    <source>
        <dbReference type="ARBA" id="ARBA00022692"/>
    </source>
</evidence>
<dbReference type="RefSeq" id="WP_132031155.1">
    <property type="nucleotide sequence ID" value="NZ_SMAI01000005.1"/>
</dbReference>
<feature type="transmembrane region" description="Helical" evidence="7">
    <location>
        <begin position="6"/>
        <end position="21"/>
    </location>
</feature>
<dbReference type="OrthoDB" id="9799219at2"/>
<keyword evidence="4 7" id="KW-0812">Transmembrane</keyword>
<evidence type="ECO:0000256" key="7">
    <source>
        <dbReference type="SAM" id="Phobius"/>
    </source>
</evidence>
<feature type="transmembrane region" description="Helical" evidence="7">
    <location>
        <begin position="71"/>
        <end position="92"/>
    </location>
</feature>
<dbReference type="PANTHER" id="PTHR34583:SF2">
    <property type="entry name" value="ANTIPORTER SUBUNIT MNHC2-RELATED"/>
    <property type="match status" value="1"/>
</dbReference>
<dbReference type="NCBIfam" id="NF006372">
    <property type="entry name" value="PRK08600.1"/>
    <property type="match status" value="1"/>
</dbReference>
<keyword evidence="6 7" id="KW-0472">Membrane</keyword>
<evidence type="ECO:0000256" key="5">
    <source>
        <dbReference type="ARBA" id="ARBA00022989"/>
    </source>
</evidence>
<dbReference type="AlphaFoldDB" id="A0A4R3LWR7"/>
<feature type="transmembrane region" description="Helical" evidence="7">
    <location>
        <begin position="28"/>
        <end position="51"/>
    </location>
</feature>
<comment type="subcellular location">
    <subcellularLocation>
        <location evidence="1">Cell membrane</location>
        <topology evidence="1">Multi-pass membrane protein</topology>
    </subcellularLocation>
</comment>
<comment type="caution">
    <text evidence="8">The sequence shown here is derived from an EMBL/GenBank/DDBJ whole genome shotgun (WGS) entry which is preliminary data.</text>
</comment>
<evidence type="ECO:0000313" key="8">
    <source>
        <dbReference type="EMBL" id="TCT05071.1"/>
    </source>
</evidence>
<reference evidence="8 9" key="1">
    <citation type="submission" date="2019-03" db="EMBL/GenBank/DDBJ databases">
        <title>Genomic Encyclopedia of Type Strains, Phase IV (KMG-IV): sequencing the most valuable type-strain genomes for metagenomic binning, comparative biology and taxonomic classification.</title>
        <authorList>
            <person name="Goeker M."/>
        </authorList>
    </citation>
    <scope>NUCLEOTIDE SEQUENCE [LARGE SCALE GENOMIC DNA]</scope>
    <source>
        <strain evidence="8 9">DSM 9035</strain>
    </source>
</reference>
<accession>A0A4R3LWR7</accession>
<name>A0A4R3LWR7_9HYPH</name>
<protein>
    <submittedName>
        <fullName evidence="8">Multisubunit potassium/proton antiporter PhaC subunit</fullName>
    </submittedName>
</protein>
<dbReference type="NCBIfam" id="NF006573">
    <property type="entry name" value="PRK09094.1"/>
    <property type="match status" value="1"/>
</dbReference>
<evidence type="ECO:0000256" key="2">
    <source>
        <dbReference type="ARBA" id="ARBA00010388"/>
    </source>
</evidence>
<sequence length="117" mass="12445">MELLVAGVIGILTTVGIYLVLRAHTFPVILGLTFLSYAVNVFLFAMGRLVIDRPPVISPDAPAYTDPLPQALVLTAIVISFGMTALIVVLALRGYLETGSDRTTLDAARRTEDGDGA</sequence>
<dbReference type="InterPro" id="IPR050601">
    <property type="entry name" value="CPA3_antiporter_subunitC"/>
</dbReference>
<keyword evidence="9" id="KW-1185">Reference proteome</keyword>
<dbReference type="PANTHER" id="PTHR34583">
    <property type="entry name" value="ANTIPORTER SUBUNIT MNHC2-RELATED"/>
    <property type="match status" value="1"/>
</dbReference>
<dbReference type="Gene3D" id="1.10.287.3510">
    <property type="match status" value="1"/>
</dbReference>
<keyword evidence="3" id="KW-1003">Cell membrane</keyword>
<proteinExistence type="inferred from homology"/>
<dbReference type="Pfam" id="PF00420">
    <property type="entry name" value="Oxidored_q2"/>
    <property type="match status" value="1"/>
</dbReference>
<evidence type="ECO:0000256" key="1">
    <source>
        <dbReference type="ARBA" id="ARBA00004651"/>
    </source>
</evidence>
<dbReference type="Proteomes" id="UP000294664">
    <property type="component" value="Unassembled WGS sequence"/>
</dbReference>
<evidence type="ECO:0000256" key="6">
    <source>
        <dbReference type="ARBA" id="ARBA00023136"/>
    </source>
</evidence>
<dbReference type="InterPro" id="IPR039428">
    <property type="entry name" value="NUOK/Mnh_C1-like"/>
</dbReference>
<evidence type="ECO:0000313" key="9">
    <source>
        <dbReference type="Proteomes" id="UP000294664"/>
    </source>
</evidence>
<keyword evidence="5 7" id="KW-1133">Transmembrane helix</keyword>
<evidence type="ECO:0000256" key="3">
    <source>
        <dbReference type="ARBA" id="ARBA00022475"/>
    </source>
</evidence>
<comment type="similarity">
    <text evidence="2">Belongs to the CPA3 antiporters (TC 2.A.63) subunit C family.</text>
</comment>